<evidence type="ECO:0000313" key="5">
    <source>
        <dbReference type="Proteomes" id="UP000003786"/>
    </source>
</evidence>
<dbReference type="EMBL" id="AP011946">
    <property type="protein sequence ID" value="BAM39069.1"/>
    <property type="molecule type" value="Genomic_DNA"/>
</dbReference>
<keyword evidence="5" id="KW-1185">Reference proteome</keyword>
<dbReference type="RefSeq" id="XP_009689370.1">
    <property type="nucleotide sequence ID" value="XM_009691075.1"/>
</dbReference>
<dbReference type="InterPro" id="IPR000571">
    <property type="entry name" value="Znf_CCCH"/>
</dbReference>
<keyword evidence="1" id="KW-0479">Metal-binding</keyword>
<dbReference type="GeneID" id="20713435"/>
<dbReference type="GO" id="GO:0008270">
    <property type="term" value="F:zinc ion binding"/>
    <property type="evidence" value="ECO:0007669"/>
    <property type="project" value="UniProtKB-KW"/>
</dbReference>
<keyword evidence="1" id="KW-0862">Zinc</keyword>
<dbReference type="PROSITE" id="PS50103">
    <property type="entry name" value="ZF_C3H1"/>
    <property type="match status" value="2"/>
</dbReference>
<gene>
    <name evidence="4" type="ORF">TOT_010000532</name>
</gene>
<feature type="compositionally biased region" description="Basic and acidic residues" evidence="2">
    <location>
        <begin position="359"/>
        <end position="370"/>
    </location>
</feature>
<evidence type="ECO:0000259" key="3">
    <source>
        <dbReference type="PROSITE" id="PS50103"/>
    </source>
</evidence>
<proteinExistence type="predicted"/>
<protein>
    <recommendedName>
        <fullName evidence="3">C3H1-type domain-containing protein</fullName>
    </recommendedName>
</protein>
<evidence type="ECO:0000313" key="4">
    <source>
        <dbReference type="EMBL" id="BAM39069.1"/>
    </source>
</evidence>
<dbReference type="VEuPathDB" id="PiroplasmaDB:TOT_010000532"/>
<feature type="compositionally biased region" description="Polar residues" evidence="2">
    <location>
        <begin position="1"/>
        <end position="21"/>
    </location>
</feature>
<evidence type="ECO:0000256" key="1">
    <source>
        <dbReference type="PROSITE-ProRule" id="PRU00723"/>
    </source>
</evidence>
<feature type="domain" description="C3H1-type" evidence="3">
    <location>
        <begin position="234"/>
        <end position="261"/>
    </location>
</feature>
<name>J4DNJ5_THEOR</name>
<feature type="zinc finger region" description="C3H1-type" evidence="1">
    <location>
        <begin position="234"/>
        <end position="261"/>
    </location>
</feature>
<keyword evidence="1" id="KW-0863">Zinc-finger</keyword>
<organism evidence="4 5">
    <name type="scientific">Theileria orientalis strain Shintoku</name>
    <dbReference type="NCBI Taxonomy" id="869250"/>
    <lineage>
        <taxon>Eukaryota</taxon>
        <taxon>Sar</taxon>
        <taxon>Alveolata</taxon>
        <taxon>Apicomplexa</taxon>
        <taxon>Aconoidasida</taxon>
        <taxon>Piroplasmida</taxon>
        <taxon>Theileriidae</taxon>
        <taxon>Theileria</taxon>
    </lineage>
</organism>
<feature type="region of interest" description="Disordered" evidence="2">
    <location>
        <begin position="627"/>
        <end position="673"/>
    </location>
</feature>
<dbReference type="KEGG" id="tot:TOT_010000532"/>
<feature type="domain" description="C3H1-type" evidence="3">
    <location>
        <begin position="276"/>
        <end position="308"/>
    </location>
</feature>
<feature type="region of interest" description="Disordered" evidence="2">
    <location>
        <begin position="127"/>
        <end position="222"/>
    </location>
</feature>
<reference evidence="4 5" key="1">
    <citation type="journal article" date="2012" name="MBio">
        <title>Comparative genome analysis of three eukaryotic parasites with differing abilities to transform leukocytes reveals key mediators of Theileria-induced leukocyte transformation.</title>
        <authorList>
            <person name="Hayashida K."/>
            <person name="Hara Y."/>
            <person name="Abe T."/>
            <person name="Yamasaki C."/>
            <person name="Toyoda A."/>
            <person name="Kosuge T."/>
            <person name="Suzuki Y."/>
            <person name="Sato Y."/>
            <person name="Kawashima S."/>
            <person name="Katayama T."/>
            <person name="Wakaguri H."/>
            <person name="Inoue N."/>
            <person name="Homma K."/>
            <person name="Tada-Umezaki M."/>
            <person name="Yagi Y."/>
            <person name="Fujii Y."/>
            <person name="Habara T."/>
            <person name="Kanehisa M."/>
            <person name="Watanabe H."/>
            <person name="Ito K."/>
            <person name="Gojobori T."/>
            <person name="Sugawara H."/>
            <person name="Imanishi T."/>
            <person name="Weir W."/>
            <person name="Gardner M."/>
            <person name="Pain A."/>
            <person name="Shiels B."/>
            <person name="Hattori M."/>
            <person name="Nene V."/>
            <person name="Sugimoto C."/>
        </authorList>
    </citation>
    <scope>NUCLEOTIDE SEQUENCE [LARGE SCALE GENOMIC DNA]</scope>
    <source>
        <strain evidence="4 5">Shintoku</strain>
    </source>
</reference>
<dbReference type="OrthoDB" id="20534at2759"/>
<dbReference type="STRING" id="869250.J4DNJ5"/>
<feature type="zinc finger region" description="C3H1-type" evidence="1">
    <location>
        <begin position="276"/>
        <end position="308"/>
    </location>
</feature>
<feature type="compositionally biased region" description="Low complexity" evidence="2">
    <location>
        <begin position="137"/>
        <end position="175"/>
    </location>
</feature>
<feature type="region of interest" description="Disordered" evidence="2">
    <location>
        <begin position="1"/>
        <end position="46"/>
    </location>
</feature>
<feature type="region of interest" description="Disordered" evidence="2">
    <location>
        <begin position="357"/>
        <end position="389"/>
    </location>
</feature>
<sequence length="819" mass="88307">MSPNLTESTRLAQSLTSSSAGTRRDWPAEPVNPVVSSNGLTGVSAGGANTIALGTENYATEQSAAVFQSSLGNYNSANSASAGSGILGGTTGPIGPSSGMSYKAVTLSKPNPDSLKNSVYKLGDPQEDIPLAKAGQPSLPLGSSGLGSNSSLPTDKARAPSSSSSAGGRGASSTSHHLKRGQTDNDSSDRYASGKCSSGGNGSSNQGKGASKGGGAPADGTGKHAVLSEEQLANFRTSFCAKHHQNKCPNSDSCEKSHCLTWQRRNPYEISYCPHLCPEIQFVKKSRKMVLYRRCTRGKNCNFAHSKEEELYHPLVYKTKQCSSFPKCTRYFCPFVHDPSEMRDASKFMFEGYPAPKGKGAESGKEETKSGKKGGSGKGSPGLAADGHAETERVEGAIADANKETFRESRQYLLQGDYEYGAGYSGYGDEYPLHDYANYDNEFGDEYNSQFAKDYPVYNKEYQDQFVSSYGAGEYGVGERAGHPEKEDQMTQFESLDALDASYGLDHVDRLDATNYYEDGLGVEGMWSGVDTYSSVGDQHLSGGDYHPGQQTYQSAYQSGQVQGEYQSYQSGYQQAYQHNYRRASYKDAYQRQYNRQYQDYQADASVSYSQSYQTYRPDFVDKEYYANYPDLPTSNQNAGSGPTGTGTGASSIGASSREVATKGGMSSSAQGVAGKHVGNNLASMAANSGDMSTTYSNYNSADNYHSPGGSYQSSDHAASAYNSSYPANYHPNYQSEYLENSSSNTNYLQNYYQDQDLGGLQYELEDQFSDLGLGSTLDLTRAVDSSLELSGGLDLNGSMDAGMELNDMFVKIINEIEK</sequence>
<dbReference type="eggNOG" id="KOG1595">
    <property type="taxonomic scope" value="Eukaryota"/>
</dbReference>
<accession>J4DNJ5</accession>
<dbReference type="Proteomes" id="UP000003786">
    <property type="component" value="Chromosome 1"/>
</dbReference>
<dbReference type="Gene3D" id="3.30.1370.210">
    <property type="match status" value="1"/>
</dbReference>
<dbReference type="AlphaFoldDB" id="J4DNJ5"/>
<evidence type="ECO:0000256" key="2">
    <source>
        <dbReference type="SAM" id="MobiDB-lite"/>
    </source>
</evidence>